<dbReference type="EMBL" id="CAJZBQ010000043">
    <property type="protein sequence ID" value="CAG9327236.1"/>
    <property type="molecule type" value="Genomic_DNA"/>
</dbReference>
<name>A0AAU9JLR0_9CILI</name>
<accession>A0AAU9JLR0</accession>
<evidence type="ECO:0000256" key="1">
    <source>
        <dbReference type="SAM" id="Phobius"/>
    </source>
</evidence>
<keyword evidence="3" id="KW-1185">Reference proteome</keyword>
<sequence length="86" mass="10823">MMKHPHQVLHRLQRLHSMKLKEKGISLFHQIIDKEYDCQMEIWYIRWLLKLYVYYFEMTLVKIAALFKIFVLVVLAYKWMIEEWFE</sequence>
<organism evidence="2 3">
    <name type="scientific">Blepharisma stoltei</name>
    <dbReference type="NCBI Taxonomy" id="1481888"/>
    <lineage>
        <taxon>Eukaryota</taxon>
        <taxon>Sar</taxon>
        <taxon>Alveolata</taxon>
        <taxon>Ciliophora</taxon>
        <taxon>Postciliodesmatophora</taxon>
        <taxon>Heterotrichea</taxon>
        <taxon>Heterotrichida</taxon>
        <taxon>Blepharismidae</taxon>
        <taxon>Blepharisma</taxon>
    </lineage>
</organism>
<gene>
    <name evidence="2" type="ORF">BSTOLATCC_MIC43276</name>
</gene>
<keyword evidence="1" id="KW-0472">Membrane</keyword>
<keyword evidence="1" id="KW-1133">Transmembrane helix</keyword>
<proteinExistence type="predicted"/>
<evidence type="ECO:0000313" key="3">
    <source>
        <dbReference type="Proteomes" id="UP001162131"/>
    </source>
</evidence>
<keyword evidence="1" id="KW-0812">Transmembrane</keyword>
<reference evidence="2" key="1">
    <citation type="submission" date="2021-09" db="EMBL/GenBank/DDBJ databases">
        <authorList>
            <consortium name="AG Swart"/>
            <person name="Singh M."/>
            <person name="Singh A."/>
            <person name="Seah K."/>
            <person name="Emmerich C."/>
        </authorList>
    </citation>
    <scope>NUCLEOTIDE SEQUENCE</scope>
    <source>
        <strain evidence="2">ATCC30299</strain>
    </source>
</reference>
<dbReference type="AlphaFoldDB" id="A0AAU9JLR0"/>
<evidence type="ECO:0000313" key="2">
    <source>
        <dbReference type="EMBL" id="CAG9327236.1"/>
    </source>
</evidence>
<comment type="caution">
    <text evidence="2">The sequence shown here is derived from an EMBL/GenBank/DDBJ whole genome shotgun (WGS) entry which is preliminary data.</text>
</comment>
<feature type="transmembrane region" description="Helical" evidence="1">
    <location>
        <begin position="52"/>
        <end position="77"/>
    </location>
</feature>
<protein>
    <submittedName>
        <fullName evidence="2">Uncharacterized protein</fullName>
    </submittedName>
</protein>
<dbReference type="Proteomes" id="UP001162131">
    <property type="component" value="Unassembled WGS sequence"/>
</dbReference>